<feature type="compositionally biased region" description="Low complexity" evidence="1">
    <location>
        <begin position="198"/>
        <end position="216"/>
    </location>
</feature>
<reference evidence="4" key="1">
    <citation type="journal article" date="2013" name="PLoS ONE">
        <title>A novel candidate vaccine for cytauxzoonosis inferred from comparative apicomplexan genomics.</title>
        <authorList>
            <person name="Tarigo J.L."/>
            <person name="Scholl E.H."/>
            <person name="Bird D.M."/>
            <person name="Brown C.C."/>
            <person name="Cohn L.A."/>
            <person name="Dean G.A."/>
            <person name="Levy M.G."/>
            <person name="Doolan D.L."/>
            <person name="Trieu A."/>
            <person name="Nordone S.K."/>
            <person name="Felgner P.L."/>
            <person name="Vigil A."/>
            <person name="Birkenheuer A.J."/>
        </authorList>
    </citation>
    <scope>NUCLEOTIDE SEQUENCE</scope>
    <source>
        <strain evidence="3">Tazzy</strain>
        <strain evidence="4">Winnie</strain>
    </source>
</reference>
<feature type="region of interest" description="Disordered" evidence="1">
    <location>
        <begin position="196"/>
        <end position="235"/>
    </location>
</feature>
<gene>
    <name evidence="4" type="primary">cf76</name>
</gene>
<name>R9TJT0_9APIC</name>
<feature type="chain" id="PRO_5007726725" evidence="2">
    <location>
        <begin position="25"/>
        <end position="723"/>
    </location>
</feature>
<feature type="region of interest" description="Disordered" evidence="1">
    <location>
        <begin position="569"/>
        <end position="673"/>
    </location>
</feature>
<dbReference type="EMBL" id="KC986870">
    <property type="protein sequence ID" value="AGN32468.1"/>
    <property type="molecule type" value="Genomic_DNA"/>
</dbReference>
<keyword evidence="2" id="KW-0732">Signal</keyword>
<feature type="compositionally biased region" description="Polar residues" evidence="1">
    <location>
        <begin position="652"/>
        <end position="673"/>
    </location>
</feature>
<dbReference type="SMR" id="R9TJT0"/>
<evidence type="ECO:0000256" key="1">
    <source>
        <dbReference type="SAM" id="MobiDB-lite"/>
    </source>
</evidence>
<feature type="compositionally biased region" description="Polar residues" evidence="1">
    <location>
        <begin position="569"/>
        <end position="593"/>
    </location>
</feature>
<dbReference type="AlphaFoldDB" id="R9TJT0"/>
<proteinExistence type="predicted"/>
<evidence type="ECO:0000313" key="3">
    <source>
        <dbReference type="EMBL" id="AGN32468.1"/>
    </source>
</evidence>
<feature type="region of interest" description="Disordered" evidence="1">
    <location>
        <begin position="146"/>
        <end position="182"/>
    </location>
</feature>
<evidence type="ECO:0000313" key="4">
    <source>
        <dbReference type="EMBL" id="AGN32469.1"/>
    </source>
</evidence>
<evidence type="ECO:0000256" key="2">
    <source>
        <dbReference type="SAM" id="SignalP"/>
    </source>
</evidence>
<dbReference type="VEuPathDB" id="PiroplasmaDB:CF002925"/>
<dbReference type="EMBL" id="KC986871">
    <property type="protein sequence ID" value="AGN32469.1"/>
    <property type="molecule type" value="Genomic_DNA"/>
</dbReference>
<feature type="signal peptide" evidence="2">
    <location>
        <begin position="1"/>
        <end position="24"/>
    </location>
</feature>
<accession>R9TJT0</accession>
<sequence length="723" mass="77035">MMKFLLMFVVPLMTLAVDPEPVAAAQPQPAVTGVQQVMPTNAPVVVTGQPASTPAVVNQQSIPQAPNTPVVATGQDATDVRSITNVTAPTVQQPLPVQPPQQILQVPIVQQAVPAVQPSAGIEVKDNTSTAPANLENAITVPSVVPSVGSPSVPTTVPPTGVTTTQDRTNVPTAMEGSPPEVKTTVPVRVASEVQSTSVPLAESSPPEVSPAVSSSNYLSQMGRATPGDRGGSIVTGPQVEPVADLREAEGQVNRGGATPSGMDGRNVTSGGILDGNIITDGLPIGINISASSESDIATSRILLGIGNEMSLIVDEILVKLEELKVLEDKKLVGNTQKLESLRESIITEYQKFIQEITEIENSDENTKMDGIQSSDIAQTLRYKYDASVKNIMANVMKILNTKGKYDGAILAYNYIKDKVQSIKNGIKNPSSEYLKLIRDIDFSADNIIDPMINNEEKVGIQLKDAKSKIFGLLSNNTNNNITYDLKKKIIEHFNSLQEEHSIANSLINGAKKFSNKLEHLTNKLKISISKYVATADESNTIKFIHQASNALEKTNNTQIIMNTTNDSNAVKSTSDVQSMSVPLAESSSNLLSQMGRATPRDRGGNEGSDGMKSSTGPQVEPAADLREAEGEVNKEADGRNVTSGGEADGRNVTSGGKTSSLEDNTWNYGGINTENTKAKGNLKGKEEGELKLVDDEDEEEAVKDGFNHIKIIATLLLSLTLV</sequence>
<protein>
    <submittedName>
        <fullName evidence="4">Surface antigen cf76</fullName>
    </submittedName>
</protein>
<feature type="compositionally biased region" description="Basic and acidic residues" evidence="1">
    <location>
        <begin position="624"/>
        <end position="639"/>
    </location>
</feature>
<feature type="compositionally biased region" description="Low complexity" evidence="1">
    <location>
        <begin position="146"/>
        <end position="165"/>
    </location>
</feature>
<organism evidence="4">
    <name type="scientific">Cytauxzoon felis</name>
    <dbReference type="NCBI Taxonomy" id="27996"/>
    <lineage>
        <taxon>Eukaryota</taxon>
        <taxon>Sar</taxon>
        <taxon>Alveolata</taxon>
        <taxon>Apicomplexa</taxon>
        <taxon>Aconoidasida</taxon>
        <taxon>Piroplasmida</taxon>
        <taxon>Theileriidae</taxon>
        <taxon>Cytauxzoon</taxon>
    </lineage>
</organism>